<dbReference type="Proteomes" id="UP001235269">
    <property type="component" value="Unassembled WGS sequence"/>
</dbReference>
<reference evidence="1 2" key="1">
    <citation type="submission" date="2023-07" db="EMBL/GenBank/DDBJ databases">
        <title>Genomic Encyclopedia of Type Strains, Phase IV (KMG-IV): sequencing the most valuable type-strain genomes for metagenomic binning, comparative biology and taxonomic classification.</title>
        <authorList>
            <person name="Goeker M."/>
        </authorList>
    </citation>
    <scope>NUCLEOTIDE SEQUENCE [LARGE SCALE GENOMIC DNA]</scope>
    <source>
        <strain evidence="1 2">DSM 100301</strain>
    </source>
</reference>
<protein>
    <recommendedName>
        <fullName evidence="3">SIR2-like domain-containing protein</fullName>
    </recommendedName>
</protein>
<accession>A0ABU0I9I0</accession>
<dbReference type="SUPFAM" id="SSF52467">
    <property type="entry name" value="DHS-like NAD/FAD-binding domain"/>
    <property type="match status" value="1"/>
</dbReference>
<organism evidence="1 2">
    <name type="scientific">Rhizobium paknamense</name>
    <dbReference type="NCBI Taxonomy" id="1206817"/>
    <lineage>
        <taxon>Bacteria</taxon>
        <taxon>Pseudomonadati</taxon>
        <taxon>Pseudomonadota</taxon>
        <taxon>Alphaproteobacteria</taxon>
        <taxon>Hyphomicrobiales</taxon>
        <taxon>Rhizobiaceae</taxon>
        <taxon>Rhizobium/Agrobacterium group</taxon>
        <taxon>Rhizobium</taxon>
    </lineage>
</organism>
<evidence type="ECO:0000313" key="1">
    <source>
        <dbReference type="EMBL" id="MDQ0454891.1"/>
    </source>
</evidence>
<proteinExistence type="predicted"/>
<dbReference type="EMBL" id="JAUSWH010000003">
    <property type="protein sequence ID" value="MDQ0454891.1"/>
    <property type="molecule type" value="Genomic_DNA"/>
</dbReference>
<dbReference type="Gene3D" id="3.40.50.450">
    <property type="match status" value="1"/>
</dbReference>
<dbReference type="Pfam" id="PF13289">
    <property type="entry name" value="SIR2_2"/>
    <property type="match status" value="1"/>
</dbReference>
<dbReference type="Gene3D" id="3.40.50.1220">
    <property type="entry name" value="TPP-binding domain"/>
    <property type="match status" value="1"/>
</dbReference>
<evidence type="ECO:0008006" key="3">
    <source>
        <dbReference type="Google" id="ProtNLM"/>
    </source>
</evidence>
<comment type="caution">
    <text evidence="1">The sequence shown here is derived from an EMBL/GenBank/DDBJ whole genome shotgun (WGS) entry which is preliminary data.</text>
</comment>
<sequence>MNPTISTETLVEEISKAAFTGNAAAFVGAGISTPSKLPNWMDLLRPLAEPMGLQITEDDDLPGIAQYIVNMSAGSRTSLFARIKTAIKQSKSKPNHYHQSLARSAIDLVWTTNYDDLLETAYPVGAPVVHSRDTDIAHHHEPGRREIIKAHGCINRSSADELVITREDFEDYFVKHPLMAERLRSDLQRKTFLFAGYGYGDPNIASILVEARRLAHKVPKQRYMLQRKADPSKAPDAIQRQQQWAMDLRRIGIDCAIVNNFDEYADALDSIALRSRGPTMYVTGGHTANSKLAEEVGRELAKRTDVSVVLFDGQSTGASRSFIQAFVDQAAKDRIDFRERIRYFPNPYAQVPALSNDPELLPRLKEWRAEMLRSANTVLAFDGGMGTRAEVELAADLGCNILLCAENSAGSSAGLAQIAHIRKLLPDDHEYLSSTDSGTPMQPAEIIDLVLAKMPQWKSW</sequence>
<evidence type="ECO:0000313" key="2">
    <source>
        <dbReference type="Proteomes" id="UP001235269"/>
    </source>
</evidence>
<keyword evidence="2" id="KW-1185">Reference proteome</keyword>
<dbReference type="InterPro" id="IPR029035">
    <property type="entry name" value="DHS-like_NAD/FAD-binding_dom"/>
</dbReference>
<name>A0ABU0I9I0_9HYPH</name>
<gene>
    <name evidence="1" type="ORF">QO005_001221</name>
</gene>
<dbReference type="RefSeq" id="WP_307157102.1">
    <property type="nucleotide sequence ID" value="NZ_JAUSWH010000003.1"/>
</dbReference>